<evidence type="ECO:0000313" key="2">
    <source>
        <dbReference type="Proteomes" id="UP001230649"/>
    </source>
</evidence>
<sequence>MQGSNDVPFAGSLLRKSSHTTYGRRGRASLAVKEGQGAERRTSPQGKEVETSDLNANTRTDQSTHTQGSELDRNGAVATGVGRKSAPLAADGAATGVKRSGTREVAMVGDLDHTSGSLLTAIVPSPKPNTGSQPSGLPFRRKARMLTRAESFGRTEAQKDQKDMSPGLTASPKDKEVGDMMNDAANLETSFNKPGHDTTPLTPRRALARSTTLATVNVSPSGRSRAPLARTTSMPTSPAKLAIIGQAYSAELERLPSALNLGVPVKRTYGRTRMTESRTDDDQISGQQGEPMETLSRIPQSSIDGEGPSRTSPQMPVLEQRESYADLVKRLEMDEDEDSQDWQESAGSMDYLRNAKSLAELRSRGENRKFMDDLTWLLEGLNDDSLSVRRSSAIDLLNKMSGSGWFEKLRICGQVDDIYSRMTAAREKSTDLGFDLSLLEYLAYVAKAPNALVSILGNHLEEILAFALHVLQSPSIAFEPVANNLKRKKSPALQTLFNLRPLLELTDVNNIPLSASAMAMTVISIATRLCISGHIEPPSIEVQQKMCTVIAEGVHQQLRILPERIEMYETGLDLFSNGTSVDIATLVDAIDVFTAITKAWPVVRAQFESHHCDIATDLANLLLIVQFDPSSLIGLKDDQGKSTDHLDWSQAILHSVAPGSLVLRYLVSSAGRSSAEDSGRTEREQRDATPVISEEGDRDVSLPLGLLFNLMDAAEDGGQALLLETELSLHCTRAKRCVKQCKCPTREPAVRHLCELFNRQQDERNDNPSAAFLAGYLTLLFTKCLTSPTCRKAILAHVTGPNVPSKINTLQDCLQQFAEVYDSVQSRLQQILPTEGDEIGADRENIMPTIRQGLEMLGSIVE</sequence>
<accession>A0ACC2UXT8</accession>
<comment type="caution">
    <text evidence="1">The sequence shown here is derived from an EMBL/GenBank/DDBJ whole genome shotgun (WGS) entry which is preliminary data.</text>
</comment>
<reference evidence="1" key="1">
    <citation type="submission" date="2023-04" db="EMBL/GenBank/DDBJ databases">
        <title>Draft Genome sequencing of Naganishia species isolated from polar environments using Oxford Nanopore Technology.</title>
        <authorList>
            <person name="Leo P."/>
            <person name="Venkateswaran K."/>
        </authorList>
    </citation>
    <scope>NUCLEOTIDE SEQUENCE</scope>
    <source>
        <strain evidence="1">MNA-CCFEE 5262</strain>
    </source>
</reference>
<dbReference type="Proteomes" id="UP001230649">
    <property type="component" value="Unassembled WGS sequence"/>
</dbReference>
<protein>
    <submittedName>
        <fullName evidence="1">Uncharacterized protein</fullName>
    </submittedName>
</protein>
<gene>
    <name evidence="1" type="ORF">QFC20_007610</name>
</gene>
<organism evidence="1 2">
    <name type="scientific">Naganishia adeliensis</name>
    <dbReference type="NCBI Taxonomy" id="92952"/>
    <lineage>
        <taxon>Eukaryota</taxon>
        <taxon>Fungi</taxon>
        <taxon>Dikarya</taxon>
        <taxon>Basidiomycota</taxon>
        <taxon>Agaricomycotina</taxon>
        <taxon>Tremellomycetes</taxon>
        <taxon>Filobasidiales</taxon>
        <taxon>Filobasidiaceae</taxon>
        <taxon>Naganishia</taxon>
    </lineage>
</organism>
<keyword evidence="2" id="KW-1185">Reference proteome</keyword>
<proteinExistence type="predicted"/>
<dbReference type="EMBL" id="JASBWS010000198">
    <property type="protein sequence ID" value="KAJ9091566.1"/>
    <property type="molecule type" value="Genomic_DNA"/>
</dbReference>
<evidence type="ECO:0000313" key="1">
    <source>
        <dbReference type="EMBL" id="KAJ9091566.1"/>
    </source>
</evidence>
<name>A0ACC2UXT8_9TREE</name>